<dbReference type="EMBL" id="LR746277">
    <property type="protein sequence ID" value="CAA7407573.1"/>
    <property type="molecule type" value="Genomic_DNA"/>
</dbReference>
<evidence type="ECO:0000313" key="3">
    <source>
        <dbReference type="Proteomes" id="UP000663760"/>
    </source>
</evidence>
<dbReference type="Proteomes" id="UP000663760">
    <property type="component" value="Chromosome 14"/>
</dbReference>
<reference evidence="2" key="1">
    <citation type="submission" date="2020-02" db="EMBL/GenBank/DDBJ databases">
        <authorList>
            <person name="Scholz U."/>
            <person name="Mascher M."/>
            <person name="Fiebig A."/>
        </authorList>
    </citation>
    <scope>NUCLEOTIDE SEQUENCE</scope>
</reference>
<proteinExistence type="predicted"/>
<accession>A0A7I8LC24</accession>
<dbReference type="AlphaFoldDB" id="A0A7I8LC24"/>
<sequence>MGCSGGGGREGWRRCVNPTPPLSLSL</sequence>
<protein>
    <submittedName>
        <fullName evidence="2">Uncharacterized protein</fullName>
    </submittedName>
</protein>
<gene>
    <name evidence="2" type="ORF">SI8410_14018251</name>
</gene>
<feature type="region of interest" description="Disordered" evidence="1">
    <location>
        <begin position="1"/>
        <end position="26"/>
    </location>
</feature>
<name>A0A7I8LC24_SPIIN</name>
<organism evidence="2 3">
    <name type="scientific">Spirodela intermedia</name>
    <name type="common">Intermediate duckweed</name>
    <dbReference type="NCBI Taxonomy" id="51605"/>
    <lineage>
        <taxon>Eukaryota</taxon>
        <taxon>Viridiplantae</taxon>
        <taxon>Streptophyta</taxon>
        <taxon>Embryophyta</taxon>
        <taxon>Tracheophyta</taxon>
        <taxon>Spermatophyta</taxon>
        <taxon>Magnoliopsida</taxon>
        <taxon>Liliopsida</taxon>
        <taxon>Araceae</taxon>
        <taxon>Lemnoideae</taxon>
        <taxon>Spirodela</taxon>
    </lineage>
</organism>
<evidence type="ECO:0000313" key="2">
    <source>
        <dbReference type="EMBL" id="CAA7407573.1"/>
    </source>
</evidence>
<evidence type="ECO:0000256" key="1">
    <source>
        <dbReference type="SAM" id="MobiDB-lite"/>
    </source>
</evidence>
<keyword evidence="3" id="KW-1185">Reference proteome</keyword>